<dbReference type="Gene3D" id="3.30.420.10">
    <property type="entry name" value="Ribonuclease H-like superfamily/Ribonuclease H"/>
    <property type="match status" value="2"/>
</dbReference>
<keyword evidence="2" id="KW-0808">Transferase</keyword>
<dbReference type="EMBL" id="SMMG02000009">
    <property type="protein sequence ID" value="KAA3462219.1"/>
    <property type="molecule type" value="Genomic_DNA"/>
</dbReference>
<dbReference type="OrthoDB" id="989289at2759"/>
<name>A0A5B6UWP5_9ROSI</name>
<dbReference type="AlphaFoldDB" id="A0A5B6UWP5"/>
<evidence type="ECO:0000313" key="2">
    <source>
        <dbReference type="EMBL" id="KAA3462219.1"/>
    </source>
</evidence>
<keyword evidence="3" id="KW-1185">Reference proteome</keyword>
<dbReference type="GO" id="GO:0003676">
    <property type="term" value="F:nucleic acid binding"/>
    <property type="evidence" value="ECO:0007669"/>
    <property type="project" value="InterPro"/>
</dbReference>
<comment type="caution">
    <text evidence="2">The sequence shown here is derived from an EMBL/GenBank/DDBJ whole genome shotgun (WGS) entry which is preliminary data.</text>
</comment>
<dbReference type="GO" id="GO:0015074">
    <property type="term" value="P:DNA integration"/>
    <property type="evidence" value="ECO:0007669"/>
    <property type="project" value="InterPro"/>
</dbReference>
<dbReference type="SUPFAM" id="SSF53098">
    <property type="entry name" value="Ribonuclease H-like"/>
    <property type="match status" value="2"/>
</dbReference>
<dbReference type="InterPro" id="IPR036397">
    <property type="entry name" value="RNaseH_sf"/>
</dbReference>
<keyword evidence="2" id="KW-0695">RNA-directed DNA polymerase</keyword>
<sequence>MAEYEAYIMGIRATIERKIMVLETRDPKLIDYRRLVLELIKEFDNITFCYLPRNENQMADALATLASMVKVNIQEDVKSIQMSIYENHEYPEQAIKNDKRTLRRLSNEYVLDGEVLYKRRKDQVLLRCVDAVEAKKILKEVHEGVCRTHAKGDCINYAKRCHKCQIYGDKIHVSLSPLYVVTSPRPFSMWGMDVIGPISPKASNGYRFIFVAIDYFTK</sequence>
<feature type="domain" description="Integrase catalytic" evidence="1">
    <location>
        <begin position="182"/>
        <end position="218"/>
    </location>
</feature>
<dbReference type="Pfam" id="PF13456">
    <property type="entry name" value="RVT_3"/>
    <property type="match status" value="1"/>
</dbReference>
<keyword evidence="2" id="KW-0548">Nucleotidyltransferase</keyword>
<dbReference type="PANTHER" id="PTHR48475">
    <property type="entry name" value="RIBONUCLEASE H"/>
    <property type="match status" value="1"/>
</dbReference>
<dbReference type="Proteomes" id="UP000325315">
    <property type="component" value="Unassembled WGS sequence"/>
</dbReference>
<reference evidence="3" key="1">
    <citation type="journal article" date="2019" name="Plant Biotechnol. J.">
        <title>Genome sequencing of the Australian wild diploid species Gossypium australe highlights disease resistance and delayed gland morphogenesis.</title>
        <authorList>
            <person name="Cai Y."/>
            <person name="Cai X."/>
            <person name="Wang Q."/>
            <person name="Wang P."/>
            <person name="Zhang Y."/>
            <person name="Cai C."/>
            <person name="Xu Y."/>
            <person name="Wang K."/>
            <person name="Zhou Z."/>
            <person name="Wang C."/>
            <person name="Geng S."/>
            <person name="Li B."/>
            <person name="Dong Q."/>
            <person name="Hou Y."/>
            <person name="Wang H."/>
            <person name="Ai P."/>
            <person name="Liu Z."/>
            <person name="Yi F."/>
            <person name="Sun M."/>
            <person name="An G."/>
            <person name="Cheng J."/>
            <person name="Zhang Y."/>
            <person name="Shi Q."/>
            <person name="Xie Y."/>
            <person name="Shi X."/>
            <person name="Chang Y."/>
            <person name="Huang F."/>
            <person name="Chen Y."/>
            <person name="Hong S."/>
            <person name="Mi L."/>
            <person name="Sun Q."/>
            <person name="Zhang L."/>
            <person name="Zhou B."/>
            <person name="Peng R."/>
            <person name="Zhang X."/>
            <person name="Liu F."/>
        </authorList>
    </citation>
    <scope>NUCLEOTIDE SEQUENCE [LARGE SCALE GENOMIC DNA]</scope>
    <source>
        <strain evidence="3">cv. PA1801</strain>
    </source>
</reference>
<dbReference type="PROSITE" id="PS50994">
    <property type="entry name" value="INTEGRASE"/>
    <property type="match status" value="1"/>
</dbReference>
<evidence type="ECO:0000313" key="3">
    <source>
        <dbReference type="Proteomes" id="UP000325315"/>
    </source>
</evidence>
<dbReference type="InterPro" id="IPR002156">
    <property type="entry name" value="RNaseH_domain"/>
</dbReference>
<dbReference type="GO" id="GO:0004523">
    <property type="term" value="F:RNA-DNA hybrid ribonuclease activity"/>
    <property type="evidence" value="ECO:0007669"/>
    <property type="project" value="InterPro"/>
</dbReference>
<evidence type="ECO:0000259" key="1">
    <source>
        <dbReference type="PROSITE" id="PS50994"/>
    </source>
</evidence>
<proteinExistence type="predicted"/>
<dbReference type="InterPro" id="IPR001584">
    <property type="entry name" value="Integrase_cat-core"/>
</dbReference>
<organism evidence="2 3">
    <name type="scientific">Gossypium australe</name>
    <dbReference type="NCBI Taxonomy" id="47621"/>
    <lineage>
        <taxon>Eukaryota</taxon>
        <taxon>Viridiplantae</taxon>
        <taxon>Streptophyta</taxon>
        <taxon>Embryophyta</taxon>
        <taxon>Tracheophyta</taxon>
        <taxon>Spermatophyta</taxon>
        <taxon>Magnoliopsida</taxon>
        <taxon>eudicotyledons</taxon>
        <taxon>Gunneridae</taxon>
        <taxon>Pentapetalae</taxon>
        <taxon>rosids</taxon>
        <taxon>malvids</taxon>
        <taxon>Malvales</taxon>
        <taxon>Malvaceae</taxon>
        <taxon>Malvoideae</taxon>
        <taxon>Gossypium</taxon>
    </lineage>
</organism>
<protein>
    <submittedName>
        <fullName evidence="2">RNA-directed DNA polymerase (Reverse transcriptase), Ribonuclease H</fullName>
    </submittedName>
</protein>
<dbReference type="PANTHER" id="PTHR48475:SF1">
    <property type="entry name" value="RNASE H TYPE-1 DOMAIN-CONTAINING PROTEIN"/>
    <property type="match status" value="1"/>
</dbReference>
<gene>
    <name evidence="2" type="ORF">EPI10_028724</name>
</gene>
<dbReference type="GO" id="GO:0003964">
    <property type="term" value="F:RNA-directed DNA polymerase activity"/>
    <property type="evidence" value="ECO:0007669"/>
    <property type="project" value="UniProtKB-KW"/>
</dbReference>
<accession>A0A5B6UWP5</accession>
<dbReference type="InterPro" id="IPR012337">
    <property type="entry name" value="RNaseH-like_sf"/>
</dbReference>